<dbReference type="STRING" id="122586.NMB1931"/>
<keyword evidence="2" id="KW-1185">Reference proteome</keyword>
<gene>
    <name evidence="1" type="ordered locus">NMB1931</name>
</gene>
<evidence type="ECO:0000313" key="1">
    <source>
        <dbReference type="EMBL" id="AAF42260.1"/>
    </source>
</evidence>
<proteinExistence type="predicted"/>
<name>Q9JXQ4_NEIMB</name>
<evidence type="ECO:0000313" key="2">
    <source>
        <dbReference type="Proteomes" id="UP000000425"/>
    </source>
</evidence>
<dbReference type="InterPro" id="IPR007416">
    <property type="entry name" value="YggL_50S_bp"/>
</dbReference>
<dbReference type="KEGG" id="nme:NMB1931"/>
<sequence>MPVYFRTPSRKRLHKMNRRQHKKLHLGEFQTLIFGVQGSLHQAEDDAEAFDRFMDELIAYLAANGFEMAGGRLRRFFVPVSKIRCPKLGRNREKSHYLLAGRPRRCCHFVRHPAG</sequence>
<dbReference type="EMBL" id="AE002098">
    <property type="protein sequence ID" value="AAF42260.1"/>
    <property type="molecule type" value="Genomic_DNA"/>
</dbReference>
<organism evidence="1 2">
    <name type="scientific">Neisseria meningitidis serogroup B (strain ATCC BAA-335 / MC58)</name>
    <dbReference type="NCBI Taxonomy" id="122586"/>
    <lineage>
        <taxon>Bacteria</taxon>
        <taxon>Pseudomonadati</taxon>
        <taxon>Pseudomonadota</taxon>
        <taxon>Betaproteobacteria</taxon>
        <taxon>Neisseriales</taxon>
        <taxon>Neisseriaceae</taxon>
        <taxon>Neisseria</taxon>
    </lineage>
</organism>
<dbReference type="PIR" id="D81024">
    <property type="entry name" value="D81024"/>
</dbReference>
<dbReference type="Proteomes" id="UP000000425">
    <property type="component" value="Chromosome"/>
</dbReference>
<dbReference type="HOGENOM" id="CLU_2106350_0_0_4"/>
<dbReference type="InParanoid" id="Q9JXQ4"/>
<protein>
    <submittedName>
        <fullName evidence="1">Uncharacterized protein</fullName>
    </submittedName>
</protein>
<dbReference type="PaxDb" id="122586-NMB1931"/>
<accession>Q9JXQ4</accession>
<dbReference type="AlphaFoldDB" id="Q9JXQ4"/>
<reference evidence="1 2" key="1">
    <citation type="journal article" date="2000" name="Science">
        <title>Complete genome sequence of Neisseria meningitidis serogroup B strain MC58.</title>
        <authorList>
            <person name="Tettelin H."/>
            <person name="Saunders N.J."/>
            <person name="Heidelberg J."/>
            <person name="Jeffries A.C."/>
            <person name="Nelson K.E."/>
            <person name="Eisen J.A."/>
            <person name="Ketchum K.A."/>
            <person name="Hood D.W."/>
            <person name="Peden J.F."/>
            <person name="Dodson R.J."/>
            <person name="Nelson W.C."/>
            <person name="Gwinn M.L."/>
            <person name="DeBoy R."/>
            <person name="Peterson J.D."/>
            <person name="Hickey E.K."/>
            <person name="Haft D.H."/>
            <person name="Salzberg S.L."/>
            <person name="White O."/>
            <person name="Fleischmann R.D."/>
            <person name="Dougherty B.A."/>
            <person name="Mason T."/>
            <person name="Ciecko A."/>
            <person name="Parksey D.S."/>
            <person name="Blair E."/>
            <person name="Cittone H."/>
            <person name="Clark E.B."/>
            <person name="Cotton M.D."/>
            <person name="Utterback T.R."/>
            <person name="Khouri H."/>
            <person name="Qin H."/>
            <person name="Vamathevan J."/>
            <person name="Gill J."/>
            <person name="Scarlato V."/>
            <person name="Masignani V."/>
            <person name="Pizza M."/>
            <person name="Grandi G."/>
            <person name="Sun L."/>
            <person name="Smith H.O."/>
            <person name="Fraser C.M."/>
            <person name="Moxon E.R."/>
            <person name="Rappuoli R."/>
            <person name="Venter J.C."/>
        </authorList>
    </citation>
    <scope>NUCLEOTIDE SEQUENCE [LARGE SCALE GENOMIC DNA]</scope>
    <source>
        <strain evidence="2">ATCC BAA-335 / MC58</strain>
    </source>
</reference>
<dbReference type="Pfam" id="PF04320">
    <property type="entry name" value="YggL_50S_bp"/>
    <property type="match status" value="1"/>
</dbReference>